<dbReference type="AlphaFoldDB" id="A0A6A6BFZ3"/>
<name>A0A6A6BFZ3_9PEZI</name>
<dbReference type="GeneID" id="54297842"/>
<proteinExistence type="predicted"/>
<sequence length="128" mass="14462">MPGSPWVPTLVVFSGPVTPEEPTPELVERLFGPMREELGSRLVGRSATTEEPRSRLMELVHSRRTEIGVDETLIYGGSGVLELLDHWKNALELKYFLQLCQTALSPANEHLRQVKRSDIRKTYGFRGT</sequence>
<protein>
    <submittedName>
        <fullName evidence="1">Uncharacterized protein</fullName>
    </submittedName>
</protein>
<accession>A0A6A6BFZ3</accession>
<gene>
    <name evidence="1" type="ORF">K452DRAFT_286705</name>
</gene>
<dbReference type="Proteomes" id="UP000799438">
    <property type="component" value="Unassembled WGS sequence"/>
</dbReference>
<organism evidence="1 2">
    <name type="scientific">Aplosporella prunicola CBS 121167</name>
    <dbReference type="NCBI Taxonomy" id="1176127"/>
    <lineage>
        <taxon>Eukaryota</taxon>
        <taxon>Fungi</taxon>
        <taxon>Dikarya</taxon>
        <taxon>Ascomycota</taxon>
        <taxon>Pezizomycotina</taxon>
        <taxon>Dothideomycetes</taxon>
        <taxon>Dothideomycetes incertae sedis</taxon>
        <taxon>Botryosphaeriales</taxon>
        <taxon>Aplosporellaceae</taxon>
        <taxon>Aplosporella</taxon>
    </lineage>
</organism>
<dbReference type="EMBL" id="ML995483">
    <property type="protein sequence ID" value="KAF2143080.1"/>
    <property type="molecule type" value="Genomic_DNA"/>
</dbReference>
<evidence type="ECO:0000313" key="1">
    <source>
        <dbReference type="EMBL" id="KAF2143080.1"/>
    </source>
</evidence>
<dbReference type="RefSeq" id="XP_033398792.1">
    <property type="nucleotide sequence ID" value="XM_033540346.1"/>
</dbReference>
<reference evidence="1" key="1">
    <citation type="journal article" date="2020" name="Stud. Mycol.">
        <title>101 Dothideomycetes genomes: a test case for predicting lifestyles and emergence of pathogens.</title>
        <authorList>
            <person name="Haridas S."/>
            <person name="Albert R."/>
            <person name="Binder M."/>
            <person name="Bloem J."/>
            <person name="Labutti K."/>
            <person name="Salamov A."/>
            <person name="Andreopoulos B."/>
            <person name="Baker S."/>
            <person name="Barry K."/>
            <person name="Bills G."/>
            <person name="Bluhm B."/>
            <person name="Cannon C."/>
            <person name="Castanera R."/>
            <person name="Culley D."/>
            <person name="Daum C."/>
            <person name="Ezra D."/>
            <person name="Gonzalez J."/>
            <person name="Henrissat B."/>
            <person name="Kuo A."/>
            <person name="Liang C."/>
            <person name="Lipzen A."/>
            <person name="Lutzoni F."/>
            <person name="Magnuson J."/>
            <person name="Mondo S."/>
            <person name="Nolan M."/>
            <person name="Ohm R."/>
            <person name="Pangilinan J."/>
            <person name="Park H.-J."/>
            <person name="Ramirez L."/>
            <person name="Alfaro M."/>
            <person name="Sun H."/>
            <person name="Tritt A."/>
            <person name="Yoshinaga Y."/>
            <person name="Zwiers L.-H."/>
            <person name="Turgeon B."/>
            <person name="Goodwin S."/>
            <person name="Spatafora J."/>
            <person name="Crous P."/>
            <person name="Grigoriev I."/>
        </authorList>
    </citation>
    <scope>NUCLEOTIDE SEQUENCE</scope>
    <source>
        <strain evidence="1">CBS 121167</strain>
    </source>
</reference>
<evidence type="ECO:0000313" key="2">
    <source>
        <dbReference type="Proteomes" id="UP000799438"/>
    </source>
</evidence>
<keyword evidence="2" id="KW-1185">Reference proteome</keyword>